<protein>
    <submittedName>
        <fullName evidence="1">Uncharacterized protein</fullName>
    </submittedName>
</protein>
<sequence>MKASELKKIIESLPEGHDPDIVMGEEWLPERLINTQLNESLLFLEFDNAPEETQGDEEGRGFVEHEINMLRSRFEQLLDESSDTKTKADAMLALFLMGHELSSSDVIEILEDPDNNLTHDNG</sequence>
<name>A0ABV4M5D1_9VIBR</name>
<proteinExistence type="predicted"/>
<accession>A0ABV4M5D1</accession>
<dbReference type="RefSeq" id="WP_136993843.1">
    <property type="nucleotide sequence ID" value="NZ_AP025472.1"/>
</dbReference>
<dbReference type="EMBL" id="JBGOOT010000004">
    <property type="protein sequence ID" value="MEZ8194705.1"/>
    <property type="molecule type" value="Genomic_DNA"/>
</dbReference>
<evidence type="ECO:0000313" key="2">
    <source>
        <dbReference type="Proteomes" id="UP001569153"/>
    </source>
</evidence>
<reference evidence="1 2" key="1">
    <citation type="submission" date="2024-06" db="EMBL/GenBank/DDBJ databases">
        <authorList>
            <person name="Steensen K."/>
            <person name="Seneca J."/>
            <person name="Bartlau N."/>
            <person name="Yu A.X."/>
            <person name="Polz M.F."/>
        </authorList>
    </citation>
    <scope>NUCLEOTIDE SEQUENCE [LARGE SCALE GENOMIC DNA]</scope>
    <source>
        <strain evidence="1 2">FF146</strain>
    </source>
</reference>
<evidence type="ECO:0000313" key="1">
    <source>
        <dbReference type="EMBL" id="MEZ8194705.1"/>
    </source>
</evidence>
<comment type="caution">
    <text evidence="1">The sequence shown here is derived from an EMBL/GenBank/DDBJ whole genome shotgun (WGS) entry which is preliminary data.</text>
</comment>
<dbReference type="Proteomes" id="UP001569153">
    <property type="component" value="Unassembled WGS sequence"/>
</dbReference>
<organism evidence="1 2">
    <name type="scientific">Vibrio cortegadensis</name>
    <dbReference type="NCBI Taxonomy" id="1328770"/>
    <lineage>
        <taxon>Bacteria</taxon>
        <taxon>Pseudomonadati</taxon>
        <taxon>Pseudomonadota</taxon>
        <taxon>Gammaproteobacteria</taxon>
        <taxon>Vibrionales</taxon>
        <taxon>Vibrionaceae</taxon>
        <taxon>Vibrio</taxon>
    </lineage>
</organism>
<keyword evidence="2" id="KW-1185">Reference proteome</keyword>
<gene>
    <name evidence="1" type="ORF">ACED38_07360</name>
</gene>